<dbReference type="InterPro" id="IPR011663">
    <property type="entry name" value="UTRA"/>
</dbReference>
<dbReference type="InterPro" id="IPR036388">
    <property type="entry name" value="WH-like_DNA-bd_sf"/>
</dbReference>
<keyword evidence="2" id="KW-0238">DNA-binding</keyword>
<evidence type="ECO:0000256" key="3">
    <source>
        <dbReference type="ARBA" id="ARBA00023163"/>
    </source>
</evidence>
<dbReference type="RefSeq" id="WP_153548562.1">
    <property type="nucleotide sequence ID" value="NZ_WIXK01000007.1"/>
</dbReference>
<dbReference type="SUPFAM" id="SSF64288">
    <property type="entry name" value="Chorismate lyase-like"/>
    <property type="match status" value="1"/>
</dbReference>
<keyword evidence="3" id="KW-0804">Transcription</keyword>
<dbReference type="SMART" id="SM00345">
    <property type="entry name" value="HTH_GNTR"/>
    <property type="match status" value="1"/>
</dbReference>
<dbReference type="Gene3D" id="3.40.1410.10">
    <property type="entry name" value="Chorismate lyase-like"/>
    <property type="match status" value="1"/>
</dbReference>
<dbReference type="GO" id="GO:0003700">
    <property type="term" value="F:DNA-binding transcription factor activity"/>
    <property type="evidence" value="ECO:0007669"/>
    <property type="project" value="InterPro"/>
</dbReference>
<accession>A0A844AZC5</accession>
<dbReference type="Pfam" id="PF07702">
    <property type="entry name" value="UTRA"/>
    <property type="match status" value="1"/>
</dbReference>
<dbReference type="InterPro" id="IPR000524">
    <property type="entry name" value="Tscrpt_reg_HTH_GntR"/>
</dbReference>
<dbReference type="GO" id="GO:0003677">
    <property type="term" value="F:DNA binding"/>
    <property type="evidence" value="ECO:0007669"/>
    <property type="project" value="UniProtKB-KW"/>
</dbReference>
<gene>
    <name evidence="5" type="ORF">GG681_13540</name>
</gene>
<dbReference type="InterPro" id="IPR050679">
    <property type="entry name" value="Bact_HTH_transcr_reg"/>
</dbReference>
<dbReference type="Pfam" id="PF00392">
    <property type="entry name" value="GntR"/>
    <property type="match status" value="1"/>
</dbReference>
<proteinExistence type="predicted"/>
<feature type="domain" description="HTH gntR-type" evidence="4">
    <location>
        <begin position="20"/>
        <end position="88"/>
    </location>
</feature>
<organism evidence="5 6">
    <name type="scientific">Tritonibacter aquimaris</name>
    <dbReference type="NCBI Taxonomy" id="2663379"/>
    <lineage>
        <taxon>Bacteria</taxon>
        <taxon>Pseudomonadati</taxon>
        <taxon>Pseudomonadota</taxon>
        <taxon>Alphaproteobacteria</taxon>
        <taxon>Rhodobacterales</taxon>
        <taxon>Paracoccaceae</taxon>
        <taxon>Tritonibacter</taxon>
    </lineage>
</organism>
<dbReference type="AlphaFoldDB" id="A0A844AZC5"/>
<dbReference type="GO" id="GO:0045892">
    <property type="term" value="P:negative regulation of DNA-templated transcription"/>
    <property type="evidence" value="ECO:0007669"/>
    <property type="project" value="TreeGrafter"/>
</dbReference>
<protein>
    <submittedName>
        <fullName evidence="5">GntR family transcriptional regulator</fullName>
    </submittedName>
</protein>
<sequence length="256" mass="28224">MSGQLAIKRNKTQAKVHGKRPQYVKVADALTERVQNGDYPVDSFLPTEAELCAEFTTSRHTVREALRLLTNSGLIARRQGSGSRVLERSESASYVHSVGSFADIWREVSEAHFVANVVELVDTREFSCPFIDLSPASKWVRVAGVRCDQKTGETLCHSIMFVEMALREAIESVPPGGDICQTLSEALGERVNEIQQEITVAQVPQEAAAAVGLEAGAMTVNFTRCGLDDAGNLLVGSINFYPVDRFSYRMRLQRDD</sequence>
<name>A0A844AZC5_9RHOB</name>
<evidence type="ECO:0000256" key="2">
    <source>
        <dbReference type="ARBA" id="ARBA00023125"/>
    </source>
</evidence>
<evidence type="ECO:0000256" key="1">
    <source>
        <dbReference type="ARBA" id="ARBA00023015"/>
    </source>
</evidence>
<dbReference type="Gene3D" id="1.10.10.10">
    <property type="entry name" value="Winged helix-like DNA-binding domain superfamily/Winged helix DNA-binding domain"/>
    <property type="match status" value="1"/>
</dbReference>
<dbReference type="EMBL" id="WIXK01000007">
    <property type="protein sequence ID" value="MQY43664.1"/>
    <property type="molecule type" value="Genomic_DNA"/>
</dbReference>
<dbReference type="PANTHER" id="PTHR44846">
    <property type="entry name" value="MANNOSYL-D-GLYCERATE TRANSPORT/METABOLISM SYSTEM REPRESSOR MNGR-RELATED"/>
    <property type="match status" value="1"/>
</dbReference>
<dbReference type="InterPro" id="IPR028978">
    <property type="entry name" value="Chorismate_lyase_/UTRA_dom_sf"/>
</dbReference>
<evidence type="ECO:0000259" key="4">
    <source>
        <dbReference type="PROSITE" id="PS50949"/>
    </source>
</evidence>
<dbReference type="PRINTS" id="PR00035">
    <property type="entry name" value="HTHGNTR"/>
</dbReference>
<dbReference type="InterPro" id="IPR036390">
    <property type="entry name" value="WH_DNA-bd_sf"/>
</dbReference>
<dbReference type="PROSITE" id="PS50949">
    <property type="entry name" value="HTH_GNTR"/>
    <property type="match status" value="1"/>
</dbReference>
<dbReference type="PANTHER" id="PTHR44846:SF17">
    <property type="entry name" value="GNTR-FAMILY TRANSCRIPTIONAL REGULATOR"/>
    <property type="match status" value="1"/>
</dbReference>
<keyword evidence="1" id="KW-0805">Transcription regulation</keyword>
<reference evidence="5 6" key="1">
    <citation type="submission" date="2019-10" db="EMBL/GenBank/DDBJ databases">
        <title>Epibacterium sp. nov., isolated from seawater.</title>
        <authorList>
            <person name="Zhang X."/>
            <person name="Li N."/>
        </authorList>
    </citation>
    <scope>NUCLEOTIDE SEQUENCE [LARGE SCALE GENOMIC DNA]</scope>
    <source>
        <strain evidence="5 6">SM1969</strain>
    </source>
</reference>
<comment type="caution">
    <text evidence="5">The sequence shown here is derived from an EMBL/GenBank/DDBJ whole genome shotgun (WGS) entry which is preliminary data.</text>
</comment>
<keyword evidence="6" id="KW-1185">Reference proteome</keyword>
<dbReference type="SUPFAM" id="SSF46785">
    <property type="entry name" value="Winged helix' DNA-binding domain"/>
    <property type="match status" value="1"/>
</dbReference>
<evidence type="ECO:0000313" key="6">
    <source>
        <dbReference type="Proteomes" id="UP000436694"/>
    </source>
</evidence>
<dbReference type="Proteomes" id="UP000436694">
    <property type="component" value="Unassembled WGS sequence"/>
</dbReference>
<dbReference type="CDD" id="cd07377">
    <property type="entry name" value="WHTH_GntR"/>
    <property type="match status" value="1"/>
</dbReference>
<evidence type="ECO:0000313" key="5">
    <source>
        <dbReference type="EMBL" id="MQY43664.1"/>
    </source>
</evidence>